<reference evidence="2" key="1">
    <citation type="submission" date="2018-08" db="EMBL/GenBank/DDBJ databases">
        <authorList>
            <person name="Rossello M."/>
        </authorList>
    </citation>
    <scope>NUCLEOTIDE SEQUENCE [LARGE SCALE GENOMIC DNA]</scope>
    <source>
        <strain evidence="2">cv. Chinese Spring</strain>
    </source>
</reference>
<feature type="compositionally biased region" description="Polar residues" evidence="1">
    <location>
        <begin position="78"/>
        <end position="103"/>
    </location>
</feature>
<keyword evidence="3" id="KW-1185">Reference proteome</keyword>
<dbReference type="AlphaFoldDB" id="A0A3B6U341"/>
<dbReference type="Gramene" id="TraesMAC4B03G02396780.1">
    <property type="protein sequence ID" value="TraesMAC4B03G02396780.1"/>
    <property type="gene ID" value="TraesMAC4B03G02396780"/>
</dbReference>
<dbReference type="EnsemblPlants" id="TraesCSU02G013800.1">
    <property type="protein sequence ID" value="TraesCSU02G013800.1"/>
    <property type="gene ID" value="TraesCSU02G013800"/>
</dbReference>
<organism evidence="2">
    <name type="scientific">Triticum aestivum</name>
    <name type="common">Wheat</name>
    <dbReference type="NCBI Taxonomy" id="4565"/>
    <lineage>
        <taxon>Eukaryota</taxon>
        <taxon>Viridiplantae</taxon>
        <taxon>Streptophyta</taxon>
        <taxon>Embryophyta</taxon>
        <taxon>Tracheophyta</taxon>
        <taxon>Spermatophyta</taxon>
        <taxon>Magnoliopsida</taxon>
        <taxon>Liliopsida</taxon>
        <taxon>Poales</taxon>
        <taxon>Poaceae</taxon>
        <taxon>BOP clade</taxon>
        <taxon>Pooideae</taxon>
        <taxon>Triticodae</taxon>
        <taxon>Triticeae</taxon>
        <taxon>Triticinae</taxon>
        <taxon>Triticum</taxon>
    </lineage>
</organism>
<accession>A0A3B6U341</accession>
<dbReference type="Gramene" id="TraesCAD_scaffold_023743_01G000200.1">
    <property type="protein sequence ID" value="TraesCAD_scaffold_023743_01G000200.1"/>
    <property type="gene ID" value="TraesCAD_scaffold_023743_01G000200"/>
</dbReference>
<evidence type="ECO:0000256" key="1">
    <source>
        <dbReference type="SAM" id="MobiDB-lite"/>
    </source>
</evidence>
<feature type="region of interest" description="Disordered" evidence="1">
    <location>
        <begin position="16"/>
        <end position="55"/>
    </location>
</feature>
<feature type="region of interest" description="Disordered" evidence="1">
    <location>
        <begin position="78"/>
        <end position="113"/>
    </location>
</feature>
<proteinExistence type="predicted"/>
<dbReference type="Gramene" id="TraesSTA4B03G02392980.1">
    <property type="protein sequence ID" value="TraesSTA4B03G02392980.1"/>
    <property type="gene ID" value="TraesSTA4B03G02392980"/>
</dbReference>
<dbReference type="Gramene" id="TraesCSU02G013800.1">
    <property type="protein sequence ID" value="TraesCSU02G013800.1"/>
    <property type="gene ID" value="TraesCSU02G013800"/>
</dbReference>
<dbReference type="Proteomes" id="UP000019116">
    <property type="component" value="Chromosome Un"/>
</dbReference>
<sequence length="113" mass="11862">MAAYMRSQLVLLRSPGQRHLLSYRSSSSSSEPRTATPPHAPAVSDAAGGRTSTKSSIKHWIYGRPGLASMLSLLGLFTTSSPDAPTSTGGAVSITDTAGNQGTYEPPQKKRTT</sequence>
<protein>
    <submittedName>
        <fullName evidence="2">Uncharacterized protein</fullName>
    </submittedName>
</protein>
<dbReference type="Gramene" id="TraesCLE_scaffold_120551_01G000100.1">
    <property type="protein sequence ID" value="TraesCLE_scaffold_120551_01G000100.1"/>
    <property type="gene ID" value="TraesCLE_scaffold_120551_01G000100"/>
</dbReference>
<evidence type="ECO:0000313" key="3">
    <source>
        <dbReference type="Proteomes" id="UP000019116"/>
    </source>
</evidence>
<evidence type="ECO:0000313" key="2">
    <source>
        <dbReference type="EnsemblPlants" id="TraesCSU02G013800.1"/>
    </source>
</evidence>
<dbReference type="Gramene" id="TraesCSU03G0014900.1">
    <property type="protein sequence ID" value="TraesCSU03G0014900.1.CDS"/>
    <property type="gene ID" value="TraesCSU03G0014900"/>
</dbReference>
<dbReference type="Gramene" id="TraesSYM4B03G02425270.1">
    <property type="protein sequence ID" value="TraesSYM4B03G02425270.1"/>
    <property type="gene ID" value="TraesSYM4B03G02425270"/>
</dbReference>
<reference evidence="2" key="2">
    <citation type="submission" date="2018-10" db="UniProtKB">
        <authorList>
            <consortium name="EnsemblPlants"/>
        </authorList>
    </citation>
    <scope>IDENTIFICATION</scope>
</reference>
<dbReference type="Gramene" id="TraesPARA_EIv1.0_1397530.1">
    <property type="protein sequence ID" value="TraesPARA_EIv1.0_1397530.1.CDS"/>
    <property type="gene ID" value="TraesPARA_EIv1.0_1397530"/>
</dbReference>
<name>A0A3B6U341_WHEAT</name>